<dbReference type="KEGG" id="cal:CAALFM_C301620WA"/>
<gene>
    <name evidence="4" type="ordered locus">CAALFM_C301620WA</name>
    <name evidence="3" type="ordered locus">orf19.9250</name>
</gene>
<dbReference type="GeneID" id="3636663"/>
<dbReference type="GO" id="GO:0006144">
    <property type="term" value="P:purine nucleobase metabolic process"/>
    <property type="evidence" value="ECO:0007669"/>
    <property type="project" value="UniProtKB-KW"/>
</dbReference>
<organism evidence="4 5">
    <name type="scientific">Candida albicans (strain SC5314 / ATCC MYA-2876)</name>
    <name type="common">Yeast</name>
    <dbReference type="NCBI Taxonomy" id="237561"/>
    <lineage>
        <taxon>Eukaryota</taxon>
        <taxon>Fungi</taxon>
        <taxon>Dikarya</taxon>
        <taxon>Ascomycota</taxon>
        <taxon>Saccharomycotina</taxon>
        <taxon>Pichiomycetes</taxon>
        <taxon>Debaryomycetaceae</taxon>
        <taxon>Candida/Lodderomyces clade</taxon>
        <taxon>Candida</taxon>
    </lineage>
</organism>
<dbReference type="CGD" id="CAL0000194274">
    <property type="gene designation" value="orf19.9250"/>
</dbReference>
<dbReference type="InterPro" id="IPR018020">
    <property type="entry name" value="OHCU_decarboxylase"/>
</dbReference>
<feature type="domain" description="Oxo-4-hydroxy-4-carboxy-5-ureidoimidazoline decarboxylase" evidence="2">
    <location>
        <begin position="11"/>
        <end position="180"/>
    </location>
</feature>
<dbReference type="AlphaFoldDB" id="A0A1D8PJ87"/>
<dbReference type="eggNOG" id="ENOG502S52N">
    <property type="taxonomic scope" value="Eukaryota"/>
</dbReference>
<reference evidence="4 5" key="1">
    <citation type="journal article" date="2004" name="Proc. Natl. Acad. Sci. U.S.A.">
        <title>The diploid genome sequence of Candida albicans.</title>
        <authorList>
            <person name="Jones T."/>
            <person name="Federspiel N.A."/>
            <person name="Chibana H."/>
            <person name="Dungan J."/>
            <person name="Kalman S."/>
            <person name="Magee B.B."/>
            <person name="Newport G."/>
            <person name="Thorstenson Y.R."/>
            <person name="Agabian N."/>
            <person name="Magee P.T."/>
            <person name="Davis R.W."/>
            <person name="Scherer S."/>
        </authorList>
    </citation>
    <scope>NUCLEOTIDE SEQUENCE [LARGE SCALE GENOMIC DNA]</scope>
    <source>
        <strain evidence="5">SC5314 / ATCC MYA-2876</strain>
    </source>
</reference>
<evidence type="ECO:0000313" key="3">
    <source>
        <dbReference type="CGD" id="CAL0000194274"/>
    </source>
</evidence>
<dbReference type="VEuPathDB" id="FungiDB:C3_01620W_A"/>
<dbReference type="EMBL" id="CP017625">
    <property type="protein sequence ID" value="AOW28204.1"/>
    <property type="molecule type" value="Genomic_DNA"/>
</dbReference>
<dbReference type="InterPro" id="IPR036778">
    <property type="entry name" value="OHCU_decarboxylase_sf"/>
</dbReference>
<dbReference type="SMR" id="A0A1D8PJ87"/>
<dbReference type="SUPFAM" id="SSF158694">
    <property type="entry name" value="UraD-Like"/>
    <property type="match status" value="1"/>
</dbReference>
<protein>
    <recommendedName>
        <fullName evidence="2">Oxo-4-hydroxy-4-carboxy-5-ureidoimidazoline decarboxylase domain-containing protein</fullName>
    </recommendedName>
</protein>
<evidence type="ECO:0000259" key="2">
    <source>
        <dbReference type="Pfam" id="PF09349"/>
    </source>
</evidence>
<accession>A0A1D8PJ87</accession>
<evidence type="ECO:0000313" key="5">
    <source>
        <dbReference type="Proteomes" id="UP000000559"/>
    </source>
</evidence>
<name>A0A1D8PJ87_CANAL</name>
<dbReference type="Pfam" id="PF09349">
    <property type="entry name" value="OHCU_decarbox"/>
    <property type="match status" value="1"/>
</dbReference>
<reference evidence="4 5" key="2">
    <citation type="journal article" date="2007" name="Genome Biol.">
        <title>Assembly of the Candida albicans genome into sixteen supercontigs aligned on the eight chromosomes.</title>
        <authorList>
            <person name="van het Hoog M."/>
            <person name="Rast T.J."/>
            <person name="Martchenko M."/>
            <person name="Grindle S."/>
            <person name="Dignard D."/>
            <person name="Hogues H."/>
            <person name="Cuomo C."/>
            <person name="Berriman M."/>
            <person name="Scherer S."/>
            <person name="Magee B.B."/>
            <person name="Whiteway M."/>
            <person name="Chibana H."/>
            <person name="Nantel A."/>
            <person name="Magee P.T."/>
        </authorList>
    </citation>
    <scope>GENOME REANNOTATION</scope>
    <source>
        <strain evidence="5">SC5314 / ATCC MYA-2876</strain>
    </source>
</reference>
<evidence type="ECO:0000256" key="1">
    <source>
        <dbReference type="ARBA" id="ARBA00022631"/>
    </source>
</evidence>
<dbReference type="InParanoid" id="A0A1D8PJ87"/>
<evidence type="ECO:0000313" key="4">
    <source>
        <dbReference type="EMBL" id="AOW28204.1"/>
    </source>
</evidence>
<dbReference type="STRING" id="237561.A0A1D8PJ87"/>
<keyword evidence="5" id="KW-1185">Reference proteome</keyword>
<keyword evidence="1" id="KW-0659">Purine metabolism</keyword>
<reference evidence="4 5" key="3">
    <citation type="journal article" date="2013" name="Genome Biol.">
        <title>Assembly of a phased diploid Candida albicans genome facilitates allele-specific measurements and provides a simple model for repeat and indel structure.</title>
        <authorList>
            <person name="Muzzey D."/>
            <person name="Schwartz K."/>
            <person name="Weissman J.S."/>
            <person name="Sherlock G."/>
        </authorList>
    </citation>
    <scope>NUCLEOTIDE SEQUENCE [LARGE SCALE GENOMIC DNA]</scope>
    <source>
        <strain evidence="5">SC5314 / ATCC MYA-2876</strain>
    </source>
</reference>
<dbReference type="Proteomes" id="UP000000559">
    <property type="component" value="Chromosome 3"/>
</dbReference>
<sequence>MALPTIESFKKLSSEDKRQVLDHLFEPCNTLSNFVFIKVLHQQYNTYPEFINLVRKELLEFLKQSETFQSQYQGEISPVINEIISAHPRLGEPKKETLSVHSNNEQKTLNNDPEIIKKLKELNAAYEKTFPGLRYVVFVNGRSRHEIMDNMQKRIERNDINLERVEAFNAMCDIALDRANKLGIKL</sequence>
<dbReference type="Gene3D" id="1.10.3330.10">
    <property type="entry name" value="Oxo-4-hydroxy-4-carboxy-5-ureidoimidazoline decarboxylase"/>
    <property type="match status" value="1"/>
</dbReference>
<proteinExistence type="predicted"/>
<dbReference type="PANTHER" id="PTHR37987">
    <property type="entry name" value="CHROMOSOME 9, WHOLE GENOME SHOTGUN SEQUENCE"/>
    <property type="match status" value="1"/>
</dbReference>
<dbReference type="RefSeq" id="XP_721758.2">
    <property type="nucleotide sequence ID" value="XM_716665.2"/>
</dbReference>
<dbReference type="PANTHER" id="PTHR37987:SF1">
    <property type="entry name" value="OXO-4-HYDROXY-4-CARBOXY-5-UREIDOIMIDAZOLINE DECARBOXYLASE DOMAIN-CONTAINING PROTEIN"/>
    <property type="match status" value="1"/>
</dbReference>
<dbReference type="OrthoDB" id="5398391at2759"/>